<gene>
    <name evidence="2" type="ORF">HNQ77_004808</name>
</gene>
<comment type="caution">
    <text evidence="2">The sequence shown here is derived from an EMBL/GenBank/DDBJ whole genome shotgun (WGS) entry which is preliminary data.</text>
</comment>
<evidence type="ECO:0000313" key="2">
    <source>
        <dbReference type="EMBL" id="MBB6146827.1"/>
    </source>
</evidence>
<evidence type="ECO:0000256" key="1">
    <source>
        <dbReference type="SAM" id="MobiDB-lite"/>
    </source>
</evidence>
<protein>
    <submittedName>
        <fullName evidence="2">Uncharacterized protein</fullName>
    </submittedName>
</protein>
<feature type="region of interest" description="Disordered" evidence="1">
    <location>
        <begin position="36"/>
        <end position="62"/>
    </location>
</feature>
<evidence type="ECO:0000313" key="3">
    <source>
        <dbReference type="Proteomes" id="UP000538666"/>
    </source>
</evidence>
<dbReference type="OrthoDB" id="6288344at2"/>
<dbReference type="AlphaFoldDB" id="A0A841K2L2"/>
<proteinExistence type="predicted"/>
<accession>A0A841K2L2</accession>
<reference evidence="2 3" key="1">
    <citation type="submission" date="2020-08" db="EMBL/GenBank/DDBJ databases">
        <title>Genomic Encyclopedia of Type Strains, Phase IV (KMG-IV): sequencing the most valuable type-strain genomes for metagenomic binning, comparative biology and taxonomic classification.</title>
        <authorList>
            <person name="Goeker M."/>
        </authorList>
    </citation>
    <scope>NUCLEOTIDE SEQUENCE [LARGE SCALE GENOMIC DNA]</scope>
    <source>
        <strain evidence="2 3">DSM 103733</strain>
    </source>
</reference>
<dbReference type="EMBL" id="JACHEK010000011">
    <property type="protein sequence ID" value="MBB6146827.1"/>
    <property type="molecule type" value="Genomic_DNA"/>
</dbReference>
<organism evidence="2 3">
    <name type="scientific">Silvibacterium bohemicum</name>
    <dbReference type="NCBI Taxonomy" id="1577686"/>
    <lineage>
        <taxon>Bacteria</taxon>
        <taxon>Pseudomonadati</taxon>
        <taxon>Acidobacteriota</taxon>
        <taxon>Terriglobia</taxon>
        <taxon>Terriglobales</taxon>
        <taxon>Acidobacteriaceae</taxon>
        <taxon>Silvibacterium</taxon>
    </lineage>
</organism>
<name>A0A841K2L2_9BACT</name>
<keyword evidence="3" id="KW-1185">Reference proteome</keyword>
<dbReference type="Proteomes" id="UP000538666">
    <property type="component" value="Unassembled WGS sequence"/>
</dbReference>
<sequence>MLSGNEPVKLPKRTSSLTAIFAGVTLLNTDSNLSNTKDAGRKIGFNQEGGNRTVGKKGRGQSMKFTNDTGNQHYVSQVEQRLNSFNPQAEQHRQRIYSFKVRDRETFTLDLDSPRGCPISKNLALQDLFSFEVASHGTTRLNFEEAFQQYEDTMEANTIGLLAKLDQGVGDIKQEILEIFVAKLMNFFRNPYSVTKVLNTVGDVLQFHPTDPVLLAQYQAVLDGRKPQQAYLCEKLEISQDQYRMWLAALFLMLMRPAPDGVNFLEGMVKALFENPSGFPMVCVYRYAGEHADKRCLLSDRGFANPLPEPHLAFNFNLRSTAFITYIFGSVDELNVPGATPRMMELYRQQKKDVRVVPFLNDLTALARYNQNVMYQCYRQVYCSSPFVHGVNVQGNDG</sequence>